<name>X0SWJ2_9ZZZZ</name>
<dbReference type="GO" id="GO:0004493">
    <property type="term" value="F:methylmalonyl-CoA epimerase activity"/>
    <property type="evidence" value="ECO:0007669"/>
    <property type="project" value="TreeGrafter"/>
</dbReference>
<evidence type="ECO:0000313" key="3">
    <source>
        <dbReference type="EMBL" id="GAF85558.1"/>
    </source>
</evidence>
<proteinExistence type="predicted"/>
<dbReference type="Gene3D" id="3.10.180.10">
    <property type="entry name" value="2,3-Dihydroxybiphenyl 1,2-Dioxygenase, domain 1"/>
    <property type="match status" value="2"/>
</dbReference>
<dbReference type="PANTHER" id="PTHR43048">
    <property type="entry name" value="METHYLMALONYL-COA EPIMERASE"/>
    <property type="match status" value="1"/>
</dbReference>
<dbReference type="InterPro" id="IPR004360">
    <property type="entry name" value="Glyas_Fos-R_dOase_dom"/>
</dbReference>
<dbReference type="SUPFAM" id="SSF54593">
    <property type="entry name" value="Glyoxalase/Bleomycin resistance protein/Dihydroxybiphenyl dioxygenase"/>
    <property type="match status" value="1"/>
</dbReference>
<dbReference type="Pfam" id="PF00903">
    <property type="entry name" value="Glyoxalase"/>
    <property type="match status" value="2"/>
</dbReference>
<evidence type="ECO:0000256" key="1">
    <source>
        <dbReference type="ARBA" id="ARBA00022723"/>
    </source>
</evidence>
<dbReference type="InterPro" id="IPR037523">
    <property type="entry name" value="VOC_core"/>
</dbReference>
<dbReference type="InterPro" id="IPR051785">
    <property type="entry name" value="MMCE/EMCE_epimerase"/>
</dbReference>
<comment type="caution">
    <text evidence="3">The sequence shown here is derived from an EMBL/GenBank/DDBJ whole genome shotgun (WGS) entry which is preliminary data.</text>
</comment>
<keyword evidence="1" id="KW-0479">Metal-binding</keyword>
<sequence>MLTRVDRMLLAVRDREAAADTFRRILGAERVREGTSRLLGARRTVVQVGISQFELLEPASEGAVLAHLERWDEGILAVGFSAADLSALGSRLSQRGVSYSEEDGRLWVASDQTPGMNVVLSPDEERSPVGLINWLYEVTNIVDDHERAAAFYADAFGLDPARFSPIHSDRYGYTGQLLLFNPPQQLDRIELTQITEPSLAMGRFAASRGQSIYMGYVETDDVAAVQRRLDERGARYAGRSDDPNPEGLFIHPTALHGMLMGVSRTNLAWSWSGRPELAQR</sequence>
<evidence type="ECO:0000259" key="2">
    <source>
        <dbReference type="PROSITE" id="PS51819"/>
    </source>
</evidence>
<protein>
    <recommendedName>
        <fullName evidence="2">VOC domain-containing protein</fullName>
    </recommendedName>
</protein>
<dbReference type="PANTHER" id="PTHR43048:SF3">
    <property type="entry name" value="METHYLMALONYL-COA EPIMERASE, MITOCHONDRIAL"/>
    <property type="match status" value="1"/>
</dbReference>
<dbReference type="EMBL" id="BARS01001103">
    <property type="protein sequence ID" value="GAF85558.1"/>
    <property type="molecule type" value="Genomic_DNA"/>
</dbReference>
<dbReference type="GO" id="GO:0046491">
    <property type="term" value="P:L-methylmalonyl-CoA metabolic process"/>
    <property type="evidence" value="ECO:0007669"/>
    <property type="project" value="TreeGrafter"/>
</dbReference>
<dbReference type="InterPro" id="IPR029068">
    <property type="entry name" value="Glyas_Bleomycin-R_OHBP_Dase"/>
</dbReference>
<accession>X0SWJ2</accession>
<reference evidence="3" key="1">
    <citation type="journal article" date="2014" name="Front. Microbiol.">
        <title>High frequency of phylogenetically diverse reductive dehalogenase-homologous genes in deep subseafloor sedimentary metagenomes.</title>
        <authorList>
            <person name="Kawai M."/>
            <person name="Futagami T."/>
            <person name="Toyoda A."/>
            <person name="Takaki Y."/>
            <person name="Nishi S."/>
            <person name="Hori S."/>
            <person name="Arai W."/>
            <person name="Tsubouchi T."/>
            <person name="Morono Y."/>
            <person name="Uchiyama I."/>
            <person name="Ito T."/>
            <person name="Fujiyama A."/>
            <person name="Inagaki F."/>
            <person name="Takami H."/>
        </authorList>
    </citation>
    <scope>NUCLEOTIDE SEQUENCE</scope>
    <source>
        <strain evidence="3">Expedition CK06-06</strain>
    </source>
</reference>
<gene>
    <name evidence="3" type="ORF">S01H1_02318</name>
</gene>
<dbReference type="GO" id="GO:0046872">
    <property type="term" value="F:metal ion binding"/>
    <property type="evidence" value="ECO:0007669"/>
    <property type="project" value="UniProtKB-KW"/>
</dbReference>
<dbReference type="PROSITE" id="PS51819">
    <property type="entry name" value="VOC"/>
    <property type="match status" value="1"/>
</dbReference>
<feature type="domain" description="VOC" evidence="2">
    <location>
        <begin position="4"/>
        <end position="138"/>
    </location>
</feature>
<organism evidence="3">
    <name type="scientific">marine sediment metagenome</name>
    <dbReference type="NCBI Taxonomy" id="412755"/>
    <lineage>
        <taxon>unclassified sequences</taxon>
        <taxon>metagenomes</taxon>
        <taxon>ecological metagenomes</taxon>
    </lineage>
</organism>
<dbReference type="AlphaFoldDB" id="X0SWJ2"/>